<dbReference type="RefSeq" id="WP_091275826.1">
    <property type="nucleotide sequence ID" value="NZ_FNDK01000024.1"/>
</dbReference>
<dbReference type="AlphaFoldDB" id="A0A1G8IKC1"/>
<dbReference type="STRING" id="568899.SAMN05192534_12461"/>
<organism evidence="1 2">
    <name type="scientific">Alteribacillus persepolensis</name>
    <dbReference type="NCBI Taxonomy" id="568899"/>
    <lineage>
        <taxon>Bacteria</taxon>
        <taxon>Bacillati</taxon>
        <taxon>Bacillota</taxon>
        <taxon>Bacilli</taxon>
        <taxon>Bacillales</taxon>
        <taxon>Bacillaceae</taxon>
        <taxon>Alteribacillus</taxon>
    </lineage>
</organism>
<sequence length="375" mass="42430">MEVVIIQSLNRGFSKEIVQAMLHGGFGSRKLNFSFALLNENDRSIGDITHLVIADSSEVSMDSEAEIHRTAKLRVRDTGEIDFLKERIQPFAELHMKNGSIEFPLGVFLLSTPQKEYEGDNIYRNIDAYDKLQILVDDGFTARVVADEGELVTDFIISLLQDAGITKINIERSDKTFPTWLSWDPDVSRLEVINELLDVINYENLYVDEYGYFVSRPYRTPAQRSAEYTYETNHLSVITPGATSTEDYFSVPNQWVGIVSEPDRVPLTYTYENTKEDSPTSIPSRGRTITKYIDTDSVDLEALQGTVQKQAYQDSQIAAEMKLNTAIMPMHSYNDIIRVKHDKLGIDAKFQEVAWSMPLSAGGTMSHTIKEVIDV</sequence>
<name>A0A1G8IKC1_9BACI</name>
<proteinExistence type="predicted"/>
<evidence type="ECO:0000313" key="1">
    <source>
        <dbReference type="EMBL" id="SDI19478.1"/>
    </source>
</evidence>
<keyword evidence="2" id="KW-1185">Reference proteome</keyword>
<evidence type="ECO:0000313" key="2">
    <source>
        <dbReference type="Proteomes" id="UP000199163"/>
    </source>
</evidence>
<gene>
    <name evidence="1" type="ORF">SAMN05192534_12461</name>
</gene>
<accession>A0A1G8IKC1</accession>
<dbReference type="OrthoDB" id="3333873at2"/>
<reference evidence="1 2" key="1">
    <citation type="submission" date="2016-10" db="EMBL/GenBank/DDBJ databases">
        <authorList>
            <person name="de Groot N.N."/>
        </authorList>
    </citation>
    <scope>NUCLEOTIDE SEQUENCE [LARGE SCALE GENOMIC DNA]</scope>
    <source>
        <strain evidence="1 2">DSM 21632</strain>
    </source>
</reference>
<protein>
    <submittedName>
        <fullName evidence="1">Uncharacterized protein</fullName>
    </submittedName>
</protein>
<dbReference type="EMBL" id="FNDK01000024">
    <property type="protein sequence ID" value="SDI19478.1"/>
    <property type="molecule type" value="Genomic_DNA"/>
</dbReference>
<dbReference type="Proteomes" id="UP000199163">
    <property type="component" value="Unassembled WGS sequence"/>
</dbReference>